<feature type="transmembrane region" description="Helical" evidence="10">
    <location>
        <begin position="599"/>
        <end position="623"/>
    </location>
</feature>
<proteinExistence type="inferred from homology"/>
<evidence type="ECO:0000256" key="2">
    <source>
        <dbReference type="ARBA" id="ARBA00008921"/>
    </source>
</evidence>
<dbReference type="Gene3D" id="2.60.40.10">
    <property type="entry name" value="Immunoglobulins"/>
    <property type="match status" value="4"/>
</dbReference>
<dbReference type="AlphaFoldDB" id="A0A673A8R3"/>
<name>A0A673A8R3_9TELE</name>
<keyword evidence="6 10" id="KW-1133">Transmembrane helix</keyword>
<reference evidence="12" key="2">
    <citation type="submission" date="2025-08" db="UniProtKB">
        <authorList>
            <consortium name="Ensembl"/>
        </authorList>
    </citation>
    <scope>IDENTIFICATION</scope>
</reference>
<evidence type="ECO:0000256" key="9">
    <source>
        <dbReference type="ARBA" id="ARBA00023180"/>
    </source>
</evidence>
<reference evidence="12" key="3">
    <citation type="submission" date="2025-09" db="UniProtKB">
        <authorList>
            <consortium name="Ensembl"/>
        </authorList>
    </citation>
    <scope>IDENTIFICATION</scope>
</reference>
<dbReference type="PANTHER" id="PTHR48423">
    <property type="entry name" value="INTERLEUKIN-27 RECEPTOR SUBUNIT ALPHA"/>
    <property type="match status" value="1"/>
</dbReference>
<evidence type="ECO:0000256" key="10">
    <source>
        <dbReference type="SAM" id="Phobius"/>
    </source>
</evidence>
<dbReference type="PROSITE" id="PS50853">
    <property type="entry name" value="FN3"/>
    <property type="match status" value="1"/>
</dbReference>
<keyword evidence="4" id="KW-0732">Signal</keyword>
<evidence type="ECO:0000256" key="3">
    <source>
        <dbReference type="ARBA" id="ARBA00022692"/>
    </source>
</evidence>
<gene>
    <name evidence="12" type="primary">il23r</name>
</gene>
<dbReference type="CDD" id="cd00063">
    <property type="entry name" value="FN3"/>
    <property type="match status" value="1"/>
</dbReference>
<keyword evidence="7 10" id="KW-0472">Membrane</keyword>
<dbReference type="PANTHER" id="PTHR48423:SF2">
    <property type="entry name" value="INTERLEUKIN-12 RECEPTOR SUBUNIT BETA-2"/>
    <property type="match status" value="1"/>
</dbReference>
<evidence type="ECO:0000256" key="5">
    <source>
        <dbReference type="ARBA" id="ARBA00022737"/>
    </source>
</evidence>
<organism evidence="12 13">
    <name type="scientific">Sphaeramia orbicularis</name>
    <name type="common">orbiculate cardinalfish</name>
    <dbReference type="NCBI Taxonomy" id="375764"/>
    <lineage>
        <taxon>Eukaryota</taxon>
        <taxon>Metazoa</taxon>
        <taxon>Chordata</taxon>
        <taxon>Craniata</taxon>
        <taxon>Vertebrata</taxon>
        <taxon>Euteleostomi</taxon>
        <taxon>Actinopterygii</taxon>
        <taxon>Neopterygii</taxon>
        <taxon>Teleostei</taxon>
        <taxon>Neoteleostei</taxon>
        <taxon>Acanthomorphata</taxon>
        <taxon>Gobiaria</taxon>
        <taxon>Kurtiformes</taxon>
        <taxon>Apogonoidei</taxon>
        <taxon>Apogonidae</taxon>
        <taxon>Apogoninae</taxon>
        <taxon>Sphaeramia</taxon>
    </lineage>
</organism>
<feature type="domain" description="Fibronectin type-III" evidence="11">
    <location>
        <begin position="393"/>
        <end position="493"/>
    </location>
</feature>
<dbReference type="InterPro" id="IPR052672">
    <property type="entry name" value="Type1_Cytokine_Rcpt_Type2"/>
</dbReference>
<evidence type="ECO:0000256" key="7">
    <source>
        <dbReference type="ARBA" id="ARBA00023136"/>
    </source>
</evidence>
<dbReference type="GO" id="GO:0005886">
    <property type="term" value="C:plasma membrane"/>
    <property type="evidence" value="ECO:0007669"/>
    <property type="project" value="UniProtKB-ARBA"/>
</dbReference>
<protein>
    <recommendedName>
        <fullName evidence="11">Fibronectin type-III domain-containing protein</fullName>
    </recommendedName>
</protein>
<keyword evidence="9" id="KW-0325">Glycoprotein</keyword>
<comment type="subcellular location">
    <subcellularLocation>
        <location evidence="1">Membrane</location>
        <topology evidence="1">Single-pass type I membrane protein</topology>
    </subcellularLocation>
</comment>
<keyword evidence="5" id="KW-0677">Repeat</keyword>
<dbReference type="InterPro" id="IPR013783">
    <property type="entry name" value="Ig-like_fold"/>
</dbReference>
<evidence type="ECO:0000256" key="8">
    <source>
        <dbReference type="ARBA" id="ARBA00023170"/>
    </source>
</evidence>
<dbReference type="FunCoup" id="A0A673A8R3">
    <property type="interactions" value="79"/>
</dbReference>
<dbReference type="SMART" id="SM00060">
    <property type="entry name" value="FN3"/>
    <property type="match status" value="4"/>
</dbReference>
<evidence type="ECO:0000313" key="13">
    <source>
        <dbReference type="Proteomes" id="UP000472271"/>
    </source>
</evidence>
<keyword evidence="3 10" id="KW-0812">Transmembrane</keyword>
<keyword evidence="13" id="KW-1185">Reference proteome</keyword>
<dbReference type="InterPro" id="IPR036116">
    <property type="entry name" value="FN3_sf"/>
</dbReference>
<keyword evidence="8" id="KW-0675">Receptor</keyword>
<dbReference type="InterPro" id="IPR003961">
    <property type="entry name" value="FN3_dom"/>
</dbReference>
<dbReference type="Proteomes" id="UP000472271">
    <property type="component" value="Chromosome 4"/>
</dbReference>
<sequence length="842" mass="93867">MAVIFYLFFSVAAIKVLKLFLSWTGWPLVPITCYRLKTRGSLTVQPASPVLRGSNVTVHCNISECNPHDNHNQYECCICFVLFSHVLHSAPEVPPNKSQNITCETTRSSHTIDCSWQTGQETHLPIYYNISVDRYSVIENGSQIYFRQIQDTENVTIPRKILDDNTKYRLTVNVSNHFGDSQSDPFILCVKDIVIPEVPHITQIKFENTSLAATLRWKSTDSSENLRFYIRLRTHNDFWLSEGLVRLDHLRPLTVYEFQMKTCNLTFGLTGTSPPWQTSLCSKWSSSLWGKSPGKGPSQKLHVWRTSDMKLTTWDRNVTVLWKPPSADDYSGEVQQYQIILVNDQKQEVSCPAALSRYTVKLPPNIKALSVSAVTSYGMTPPADIPLQQSDAVGLVLTGWAPAANGSAVLVSWSLLWPKHWSEPKEDVLNYVIEWTSVPAAGLHWKQLSKDRNKTTITGLNAGVRYNISVYVVTTRGVSAPSSRIVYSKEREPASGPVMSVLVHEAQRILVKWDELSVDQRRGFITSYTIYYHTLDSSNIHFTVFMFGPFSAETVPGSGHRQMWLNCPEGAVALQMTASTSAGEGPRGNLISTRPEAPAVGLVIVIIFIFTLLIGIITNLMCWSCVRERIKQKCVSWGPSWFAENLPKMTNSNAIKLLEDGGEPTFSSIYSDPPLSPISFISQEEREDMYPTVHAESRPGEPKAETTFLLSDTGTEITETEEESRDIQASWDDVRSSGALGGLLRGFLPNIDVDFSPVLLTLGSNTGMVWPKAHETSAVSLNQGISLEKEGHESHVDTDSVPLQQGEIMNPGETGVYLSQNTAGVTLTSGYFPQVCQPHDDF</sequence>
<dbReference type="InParanoid" id="A0A673A8R3"/>
<dbReference type="Ensembl" id="ENSSORT00005026352.1">
    <property type="protein sequence ID" value="ENSSORP00005025589.1"/>
    <property type="gene ID" value="ENSSORG00005012303.1"/>
</dbReference>
<accession>A0A673A8R3</accession>
<evidence type="ECO:0000259" key="11">
    <source>
        <dbReference type="PROSITE" id="PS50853"/>
    </source>
</evidence>
<dbReference type="SUPFAM" id="SSF49265">
    <property type="entry name" value="Fibronectin type III"/>
    <property type="match status" value="3"/>
</dbReference>
<evidence type="ECO:0000256" key="6">
    <source>
        <dbReference type="ARBA" id="ARBA00022989"/>
    </source>
</evidence>
<comment type="similarity">
    <text evidence="2">Belongs to the type I cytokine receptor family. Type 2 subfamily.</text>
</comment>
<reference evidence="12" key="1">
    <citation type="submission" date="2019-06" db="EMBL/GenBank/DDBJ databases">
        <authorList>
            <consortium name="Wellcome Sanger Institute Data Sharing"/>
        </authorList>
    </citation>
    <scope>NUCLEOTIDE SEQUENCE [LARGE SCALE GENOMIC DNA]</scope>
</reference>
<evidence type="ECO:0000313" key="12">
    <source>
        <dbReference type="Ensembl" id="ENSSORP00005025589.1"/>
    </source>
</evidence>
<evidence type="ECO:0000256" key="4">
    <source>
        <dbReference type="ARBA" id="ARBA00022729"/>
    </source>
</evidence>
<evidence type="ECO:0000256" key="1">
    <source>
        <dbReference type="ARBA" id="ARBA00004479"/>
    </source>
</evidence>
<dbReference type="Pfam" id="PF00041">
    <property type="entry name" value="fn3"/>
    <property type="match status" value="1"/>
</dbReference>